<evidence type="ECO:0000313" key="2">
    <source>
        <dbReference type="Proteomes" id="UP000316079"/>
    </source>
</evidence>
<organism evidence="1 2">
    <name type="scientific">Danionella cerebrum</name>
    <dbReference type="NCBI Taxonomy" id="2873325"/>
    <lineage>
        <taxon>Eukaryota</taxon>
        <taxon>Metazoa</taxon>
        <taxon>Chordata</taxon>
        <taxon>Craniata</taxon>
        <taxon>Vertebrata</taxon>
        <taxon>Euteleostomi</taxon>
        <taxon>Actinopterygii</taxon>
        <taxon>Neopterygii</taxon>
        <taxon>Teleostei</taxon>
        <taxon>Ostariophysi</taxon>
        <taxon>Cypriniformes</taxon>
        <taxon>Danionidae</taxon>
        <taxon>Danioninae</taxon>
        <taxon>Danionella</taxon>
    </lineage>
</organism>
<accession>A0A553N3F3</accession>
<gene>
    <name evidence="1" type="ORF">DNTS_012427</name>
</gene>
<protein>
    <submittedName>
        <fullName evidence="1">Uncharacterized protein</fullName>
    </submittedName>
</protein>
<dbReference type="EMBL" id="SRMA01027094">
    <property type="protein sequence ID" value="TRY59966.1"/>
    <property type="molecule type" value="Genomic_DNA"/>
</dbReference>
<comment type="caution">
    <text evidence="1">The sequence shown here is derived from an EMBL/GenBank/DDBJ whole genome shotgun (WGS) entry which is preliminary data.</text>
</comment>
<dbReference type="Proteomes" id="UP000316079">
    <property type="component" value="Unassembled WGS sequence"/>
</dbReference>
<keyword evidence="2" id="KW-1185">Reference proteome</keyword>
<dbReference type="AlphaFoldDB" id="A0A553N3F3"/>
<evidence type="ECO:0000313" key="1">
    <source>
        <dbReference type="EMBL" id="TRY59966.1"/>
    </source>
</evidence>
<name>A0A553N3F3_9TELE</name>
<sequence>MCRYRSPDCVKRRSHHLHACGFSRVCTTAYGASGDVDVASRLGPHTFLLTEMRAEMNLEDMGTGEDLVA</sequence>
<proteinExistence type="predicted"/>
<reference evidence="1 2" key="1">
    <citation type="journal article" date="2019" name="Sci. Data">
        <title>Hybrid genome assembly and annotation of Danionella translucida.</title>
        <authorList>
            <person name="Kadobianskyi M."/>
            <person name="Schulze L."/>
            <person name="Schuelke M."/>
            <person name="Judkewitz B."/>
        </authorList>
    </citation>
    <scope>NUCLEOTIDE SEQUENCE [LARGE SCALE GENOMIC DNA]</scope>
    <source>
        <strain evidence="1 2">Bolton</strain>
    </source>
</reference>